<gene>
    <name evidence="1" type="ORF">HNP25_004000</name>
</gene>
<evidence type="ECO:0000313" key="1">
    <source>
        <dbReference type="EMBL" id="MBB6005326.1"/>
    </source>
</evidence>
<proteinExistence type="predicted"/>
<evidence type="ECO:0000313" key="2">
    <source>
        <dbReference type="Proteomes" id="UP000524404"/>
    </source>
</evidence>
<dbReference type="AlphaFoldDB" id="A0A841EQW4"/>
<protein>
    <submittedName>
        <fullName evidence="1">Uncharacterized protein</fullName>
    </submittedName>
</protein>
<dbReference type="Proteomes" id="UP000524404">
    <property type="component" value="Unassembled WGS sequence"/>
</dbReference>
<dbReference type="EMBL" id="JACHKT010000041">
    <property type="protein sequence ID" value="MBB6005326.1"/>
    <property type="molecule type" value="Genomic_DNA"/>
</dbReference>
<sequence>MRKPLFFIISILCIGLMTSCDESITPLEKVVPSSVKSTSVSTSVKQTLVNGFWQYSEINMLAGTKNKLLFSRQNNVGLSNTISKIQINFKSDGTITSIQQGLVVQKGKWKLLNNDKQLEFTIENHPVELFDIITFNKDVIEYHAVLKQNSTDEATWSMNLAFLGVPPASVTEIITSYKLSPI</sequence>
<accession>A0A841EQW4</accession>
<reference evidence="1 2" key="1">
    <citation type="submission" date="2020-08" db="EMBL/GenBank/DDBJ databases">
        <title>Functional genomics of gut bacteria from endangered species of beetles.</title>
        <authorList>
            <person name="Carlos-Shanley C."/>
        </authorList>
    </citation>
    <scope>NUCLEOTIDE SEQUENCE [LARGE SCALE GENOMIC DNA]</scope>
    <source>
        <strain evidence="1 2">S00070</strain>
    </source>
</reference>
<keyword evidence="2" id="KW-1185">Reference proteome</keyword>
<comment type="caution">
    <text evidence="1">The sequence shown here is derived from an EMBL/GenBank/DDBJ whole genome shotgun (WGS) entry which is preliminary data.</text>
</comment>
<dbReference type="RefSeq" id="WP_184137053.1">
    <property type="nucleotide sequence ID" value="NZ_JACHKT010000041.1"/>
</dbReference>
<name>A0A841EQW4_9BACT</name>
<dbReference type="PROSITE" id="PS51257">
    <property type="entry name" value="PROKAR_LIPOPROTEIN"/>
    <property type="match status" value="1"/>
</dbReference>
<organism evidence="1 2">
    <name type="scientific">Arcicella rosea</name>
    <dbReference type="NCBI Taxonomy" id="502909"/>
    <lineage>
        <taxon>Bacteria</taxon>
        <taxon>Pseudomonadati</taxon>
        <taxon>Bacteroidota</taxon>
        <taxon>Cytophagia</taxon>
        <taxon>Cytophagales</taxon>
        <taxon>Flectobacillaceae</taxon>
        <taxon>Arcicella</taxon>
    </lineage>
</organism>